<evidence type="ECO:0000313" key="1">
    <source>
        <dbReference type="EMBL" id="MQK26843.1"/>
    </source>
</evidence>
<dbReference type="RefSeq" id="WP_125073574.1">
    <property type="nucleotide sequence ID" value="NZ_JAFBLD010000084.1"/>
</dbReference>
<accession>A0A5P0JFK9</accession>
<dbReference type="Proteomes" id="UP000359125">
    <property type="component" value="Unassembled WGS sequence"/>
</dbReference>
<gene>
    <name evidence="1" type="ORF">EIZ93_21655</name>
</gene>
<sequence>MVDKFTDWQQMLPALPFEISSRITFFLSGFSIIKNSGYYSSRKYLSTLTEALMLENVIIR</sequence>
<name>A0A5P0JFK9_ECOLX</name>
<dbReference type="AlphaFoldDB" id="A0A5P0JFK9"/>
<proteinExistence type="predicted"/>
<protein>
    <submittedName>
        <fullName evidence="1">Uncharacterized protein</fullName>
    </submittedName>
</protein>
<evidence type="ECO:0000313" key="2">
    <source>
        <dbReference type="Proteomes" id="UP000359125"/>
    </source>
</evidence>
<comment type="caution">
    <text evidence="1">The sequence shown here is derived from an EMBL/GenBank/DDBJ whole genome shotgun (WGS) entry which is preliminary data.</text>
</comment>
<dbReference type="EMBL" id="RYCF01000119">
    <property type="protein sequence ID" value="MQK26843.1"/>
    <property type="molecule type" value="Genomic_DNA"/>
</dbReference>
<reference evidence="1 2" key="1">
    <citation type="journal article" date="2019" name="Environ. Health Perspect.">
        <title>Inter-host Transmission of Carbapenemase-Producing Escherichia coli among Humans and Backyard Animals.</title>
        <authorList>
            <person name="Li J."/>
            <person name="Bi Z."/>
            <person name="Ma S."/>
            <person name="Chen B."/>
            <person name="Cai C."/>
            <person name="He J."/>
            <person name="Schwarz S."/>
            <person name="Sun C."/>
            <person name="Zhou Y."/>
            <person name="Yin J."/>
            <person name="Hulth A."/>
            <person name="Wang Y."/>
            <person name="Shen Z."/>
            <person name="Wang S."/>
            <person name="Wu C."/>
            <person name="Nilsson L.E."/>
            <person name="Walsh T.R."/>
            <person name="Borjesson S."/>
            <person name="Shen J."/>
            <person name="Sun Q."/>
            <person name="Wang Y."/>
        </authorList>
    </citation>
    <scope>NUCLEOTIDE SEQUENCE [LARGE SCALE GENOMIC DNA]</scope>
    <source>
        <strain evidence="1 2">A016f</strain>
    </source>
</reference>
<organism evidence="1 2">
    <name type="scientific">Escherichia coli</name>
    <dbReference type="NCBI Taxonomy" id="562"/>
    <lineage>
        <taxon>Bacteria</taxon>
        <taxon>Pseudomonadati</taxon>
        <taxon>Pseudomonadota</taxon>
        <taxon>Gammaproteobacteria</taxon>
        <taxon>Enterobacterales</taxon>
        <taxon>Enterobacteriaceae</taxon>
        <taxon>Escherichia</taxon>
    </lineage>
</organism>